<reference evidence="6 7" key="1">
    <citation type="submission" date="2016-10" db="EMBL/GenBank/DDBJ databases">
        <authorList>
            <person name="de Groot N.N."/>
        </authorList>
    </citation>
    <scope>NUCLEOTIDE SEQUENCE [LARGE SCALE GENOMIC DNA]</scope>
    <source>
        <strain evidence="6 7">CGMCC 4.3491</strain>
    </source>
</reference>
<dbReference type="PANTHER" id="PTHR32305:SF15">
    <property type="entry name" value="PROTEIN RHSA-RELATED"/>
    <property type="match status" value="1"/>
</dbReference>
<evidence type="ECO:0000259" key="5">
    <source>
        <dbReference type="Pfam" id="PF25023"/>
    </source>
</evidence>
<evidence type="ECO:0000313" key="7">
    <source>
        <dbReference type="Proteomes" id="UP000198891"/>
    </source>
</evidence>
<protein>
    <submittedName>
        <fullName evidence="6">RHS repeat-associated core domain-containing protein</fullName>
    </submittedName>
</protein>
<organism evidence="6 7">
    <name type="scientific">Herbiconiux ginsengi</name>
    <dbReference type="NCBI Taxonomy" id="381665"/>
    <lineage>
        <taxon>Bacteria</taxon>
        <taxon>Bacillati</taxon>
        <taxon>Actinomycetota</taxon>
        <taxon>Actinomycetes</taxon>
        <taxon>Micrococcales</taxon>
        <taxon>Microbacteriaceae</taxon>
        <taxon>Herbiconiux</taxon>
    </lineage>
</organism>
<dbReference type="InterPro" id="IPR050708">
    <property type="entry name" value="T6SS_VgrG/RHS"/>
</dbReference>
<accession>A0A1H3LQW9</accession>
<feature type="region of interest" description="Disordered" evidence="2">
    <location>
        <begin position="1968"/>
        <end position="2029"/>
    </location>
</feature>
<feature type="domain" description="Toxin YqcG C-terminal" evidence="3">
    <location>
        <begin position="2045"/>
        <end position="2111"/>
    </location>
</feature>
<evidence type="ECO:0000313" key="6">
    <source>
        <dbReference type="EMBL" id="SDY66720.1"/>
    </source>
</evidence>
<dbReference type="InterPro" id="IPR026835">
    <property type="entry name" value="YqcG_C"/>
</dbReference>
<dbReference type="Proteomes" id="UP000198891">
    <property type="component" value="Unassembled WGS sequence"/>
</dbReference>
<dbReference type="NCBIfam" id="TIGR03696">
    <property type="entry name" value="Rhs_assc_core"/>
    <property type="match status" value="1"/>
</dbReference>
<feature type="domain" description="Teneurin-like YD-shell" evidence="5">
    <location>
        <begin position="615"/>
        <end position="751"/>
    </location>
</feature>
<sequence length="2115" mass="222740">MSRSGDSLTILDSSADANWFSTGPTQQGTPGDFDAVFNYVSPSAASFQYSLTPTLVSKIKLAQPGRQNFMKFSVSACTDSTCVGGTEVANSGWIAGTSWTVPSGVMNWGGLYKWNASIGSPFFDGVLDNFDWHPARSFATSIPIPSGQHLGLDNQSPTVAGVNLADRHFEYSVVDAAIATASDPLTITRQYSSSSSAATGAFGPGWASVLDMGLVPTSYGYYVRLPDAHEVAFGRNPDGSFVPAPGSEGMSLGPCSGACQASDLAFVDQSGTKYVFTANRLVKIIDGDLRERAFVYDSAGKISKIVDATTGRSLGVSWSQNRVLQVTLEPAVQGVPSTWNYSYRADRLDSVCPPETRTSCTRYTYNTTSPRTLLAVIAPNGTAAQQVTYDSTRRTVTATNTAGLTTQFTKASDVNSGQKVTATEAGGETSVYRLDQFGRNIQLTDTGGADERWAYDLQGRMVTYRNAVGGGVDLTYDKGRLYSRKTYRDATLTYTQMFAYITTAGPAQGKLWLISDGSQAWSTNTPSPNQALTELQYDSQGRLAAEHQGAPGATRSSTTYSYTTGGEAVCGGGSAHPPAGLLKTRTDPAGNVTTRTYDALGQLCDETDAVGKHTTYGYDGLGRVTAVAETINNSTPTPIANYSYARNGLVASITGPNIADPTTGLSRKTVTSFTYDANYNMLTTTETDAVSAQTRTTSYGYDQYDRVTSVTQPDSSAVSYLYDTRGNVTQATDQNGSKTSYAYNAASDLITTTALGYVNPVTGGSPHNIVLEQRGYDSSHRLTSTTDRNGQVLQYEYYADDLLKKTTAIAQPLADGTTANVVRESYVYDALGNPTQVKLNNDRTVVTNVYDKKSQLTSSAVTVPAAGTAPAATRVLTRTYDLRGLLLTDSIGASATEPSRTTTYVYDNAGRMIKTSVGQSATSTDQAVTYYQRNLRGGVVAITDPRGGSAGDAAWTTNVQIDATGNAVSITAPAPIAGAARPVTKFGYDAFGRQTLTIGPSGERVNRTYDAMNRVLTETAPYFTPAPVGGAPKTSYQYTASGQLLQQTDRAGAVTTNTYDTLDQVVQQTKSPKSVGGTARIWTTQYSDAGQPVVQTSPSGAITYQAFNSLGQRSSAATALTGPSGAQTLTSAYTYDLGGNLASSTSPGGGITTAVYDALNELAAVTDPDGGTTNYAYDYLGQTTKVTDPIGNSEVTAYDAQGNVTALTQKNTTGGTVRSWNWKYDKAGNQTEQKDPRNGVRTFAYDALSRLITQTYEDNSVASIGYDASGNATKYTDPRGNITTATYTAEGATATVVEPSTTAYTSAANRTTAWQYDGAGRVTGITNPGGSTVSRTYDADSNLLTETAQQAAAPTSSTRAFAYDDLDRLVSFSHPNGTQAITYNQIGWITGSTGPAGTATFSYDNDGNITQRSDASGAMSATWTPGGRLATLRTDTDEPLLSNEYDPAGELIHQSWGDALTRDYSYDEYGLLVDDKTRATDGTLLASTGYVYDGAGNVKTRVVGPATAAGAGTTTYTYDSRERLTSWKTPDAVVHTNVWDKANNATTLDGTTRTFDARNRLLTSGSDAFSYNARGDLTSQTGAHPRTLSYDGFSQLTNDGSATYNYDALSRLSNSGTSTFTYAGASQEASTIGADSYGRSPDGALATINGALSVANSHGDITSQITPDSEASSVAYSPLGAAITTVGAPTGSLGFQSDFSSTSGLVNMQARWYDPTIGTFITRDNVALTLDEQNRYSYASGNVTNKTDPTGHCPACAAVPIGAGIAISLETGILIGSGIAALFVGVGAWDYGVNHVNEINAGISNLFTGTSTASSTTTTTTTYTLPLSNAGGVSIPNLNISPISISPINIPKIDLSGLAASMAALAQSMAALAESMAALNESLAQLKALTFSWKANQYTGEHPNSYIVEGVVALSVAAAGGALICGAGGSSGACQSSVSSLGTACAGPGASTAVACLPQVTDIWNSTTDQQAKSDTQTGESQQIAGPKTQTGGGSSGGGSKRPPWVGDSECHEAAPGGKNKPNRPGLTDETKQAIQDDAPKDPHGNFIDPNTGESITGPWEYGHKEGFEWWRTAQVARDQGWTKEQIKAWENEADHYQIEDRSENRSHRWEMKPC</sequence>
<dbReference type="Pfam" id="PF14410">
    <property type="entry name" value="GH-E"/>
    <property type="match status" value="1"/>
</dbReference>
<dbReference type="EMBL" id="FNPZ01000001">
    <property type="protein sequence ID" value="SDY66720.1"/>
    <property type="molecule type" value="Genomic_DNA"/>
</dbReference>
<dbReference type="InterPro" id="IPR022385">
    <property type="entry name" value="Rhs_assc_core"/>
</dbReference>
<dbReference type="InterPro" id="IPR045351">
    <property type="entry name" value="DUF6531"/>
</dbReference>
<evidence type="ECO:0000259" key="3">
    <source>
        <dbReference type="Pfam" id="PF14410"/>
    </source>
</evidence>
<evidence type="ECO:0000259" key="4">
    <source>
        <dbReference type="Pfam" id="PF20148"/>
    </source>
</evidence>
<feature type="compositionally biased region" description="Polar residues" evidence="2">
    <location>
        <begin position="1968"/>
        <end position="1990"/>
    </location>
</feature>
<proteinExistence type="predicted"/>
<feature type="domain" description="Teneurin-like YD-shell" evidence="5">
    <location>
        <begin position="1083"/>
        <end position="1324"/>
    </location>
</feature>
<dbReference type="InterPro" id="IPR006530">
    <property type="entry name" value="YD"/>
</dbReference>
<dbReference type="Pfam" id="PF20148">
    <property type="entry name" value="DUF6531"/>
    <property type="match status" value="1"/>
</dbReference>
<name>A0A1H3LQW9_9MICO</name>
<dbReference type="Pfam" id="PF25023">
    <property type="entry name" value="TEN_YD-shell"/>
    <property type="match status" value="2"/>
</dbReference>
<dbReference type="InterPro" id="IPR056823">
    <property type="entry name" value="TEN-like_YD-shell"/>
</dbReference>
<keyword evidence="7" id="KW-1185">Reference proteome</keyword>
<feature type="compositionally biased region" description="Gly residues" evidence="2">
    <location>
        <begin position="1991"/>
        <end position="2000"/>
    </location>
</feature>
<dbReference type="InterPro" id="IPR031325">
    <property type="entry name" value="RHS_repeat"/>
</dbReference>
<dbReference type="Pfam" id="PF05593">
    <property type="entry name" value="RHS_repeat"/>
    <property type="match status" value="2"/>
</dbReference>
<evidence type="ECO:0000256" key="1">
    <source>
        <dbReference type="ARBA" id="ARBA00022737"/>
    </source>
</evidence>
<dbReference type="Gene3D" id="2.180.10.10">
    <property type="entry name" value="RHS repeat-associated core"/>
    <property type="match status" value="5"/>
</dbReference>
<keyword evidence="1" id="KW-0677">Repeat</keyword>
<evidence type="ECO:0000256" key="2">
    <source>
        <dbReference type="SAM" id="MobiDB-lite"/>
    </source>
</evidence>
<gene>
    <name evidence="6" type="ORF">SAMN05216554_1088</name>
</gene>
<dbReference type="PANTHER" id="PTHR32305">
    <property type="match status" value="1"/>
</dbReference>
<feature type="domain" description="DUF6531" evidence="4">
    <location>
        <begin position="171"/>
        <end position="233"/>
    </location>
</feature>
<dbReference type="STRING" id="381665.SAMN05216554_1088"/>
<dbReference type="NCBIfam" id="TIGR01643">
    <property type="entry name" value="YD_repeat_2x"/>
    <property type="match status" value="6"/>
</dbReference>